<keyword evidence="1" id="KW-0732">Signal</keyword>
<reference evidence="2" key="1">
    <citation type="journal article" date="2020" name="BMC Genomics">
        <title>Correction to: Identification and distribution of gene clusters required for synthesis of sphingolipid metabolism inhibitors in diverse species of the filamentous fungus Fusarium.</title>
        <authorList>
            <person name="Kim H.S."/>
            <person name="Lohmar J.M."/>
            <person name="Busman M."/>
            <person name="Brown D.W."/>
            <person name="Naumann T.A."/>
            <person name="Divon H.H."/>
            <person name="Lysoe E."/>
            <person name="Uhlig S."/>
            <person name="Proctor R.H."/>
        </authorList>
    </citation>
    <scope>NUCLEOTIDE SEQUENCE</scope>
    <source>
        <strain evidence="2">NRRL 22465</strain>
    </source>
</reference>
<reference evidence="2" key="2">
    <citation type="submission" date="2020-05" db="EMBL/GenBank/DDBJ databases">
        <authorList>
            <person name="Kim H.-S."/>
            <person name="Proctor R.H."/>
            <person name="Brown D.W."/>
        </authorList>
    </citation>
    <scope>NUCLEOTIDE SEQUENCE</scope>
    <source>
        <strain evidence="2">NRRL 22465</strain>
    </source>
</reference>
<evidence type="ECO:0000256" key="1">
    <source>
        <dbReference type="SAM" id="SignalP"/>
    </source>
</evidence>
<evidence type="ECO:0000313" key="2">
    <source>
        <dbReference type="EMBL" id="KAF4978232.1"/>
    </source>
</evidence>
<evidence type="ECO:0000313" key="3">
    <source>
        <dbReference type="Proteomes" id="UP000635477"/>
    </source>
</evidence>
<sequence length="255" mass="26686">MKFTSFAIGALVTVAIAAPTSNKALTVSEADVHAETETGAILLTVDLDDAINIHSYEHSSSATRSNPTRRTFNNADSLISSLSDLVVQVKSYGDSINSTLLNLKTQKISKSQATTDSIKALGKMRALLSGFISSFSGTRNLNFDNSQRKEVVSHVTDLTNELLNILNKLVGALGLRLDLNSSLNPLMGLLSNLLGGLTRSDRALGPDLKKKLAPLISAKVGAHGGNGGGSGLGALLGNILSPVSHLLKALDVSVN</sequence>
<dbReference type="EMBL" id="JABEYC010000385">
    <property type="protein sequence ID" value="KAF4978232.1"/>
    <property type="molecule type" value="Genomic_DNA"/>
</dbReference>
<proteinExistence type="predicted"/>
<feature type="signal peptide" evidence="1">
    <location>
        <begin position="1"/>
        <end position="17"/>
    </location>
</feature>
<comment type="caution">
    <text evidence="2">The sequence shown here is derived from an EMBL/GenBank/DDBJ whole genome shotgun (WGS) entry which is preliminary data.</text>
</comment>
<organism evidence="2 3">
    <name type="scientific">Fusarium zealandicum</name>
    <dbReference type="NCBI Taxonomy" id="1053134"/>
    <lineage>
        <taxon>Eukaryota</taxon>
        <taxon>Fungi</taxon>
        <taxon>Dikarya</taxon>
        <taxon>Ascomycota</taxon>
        <taxon>Pezizomycotina</taxon>
        <taxon>Sordariomycetes</taxon>
        <taxon>Hypocreomycetidae</taxon>
        <taxon>Hypocreales</taxon>
        <taxon>Nectriaceae</taxon>
        <taxon>Fusarium</taxon>
        <taxon>Fusarium staphyleae species complex</taxon>
    </lineage>
</organism>
<keyword evidence="3" id="KW-1185">Reference proteome</keyword>
<protein>
    <submittedName>
        <fullName evidence="2">Uncharacterized protein</fullName>
    </submittedName>
</protein>
<dbReference type="Proteomes" id="UP000635477">
    <property type="component" value="Unassembled WGS sequence"/>
</dbReference>
<gene>
    <name evidence="2" type="ORF">FZEAL_5337</name>
</gene>
<dbReference type="AlphaFoldDB" id="A0A8H4XJV5"/>
<feature type="chain" id="PRO_5034036026" evidence="1">
    <location>
        <begin position="18"/>
        <end position="255"/>
    </location>
</feature>
<name>A0A8H4XJV5_9HYPO</name>
<accession>A0A8H4XJV5</accession>